<reference evidence="1" key="1">
    <citation type="submission" date="2022-04" db="EMBL/GenBank/DDBJ databases">
        <title>Chromosome-scale genome assembly of Holotrichia oblita Faldermann.</title>
        <authorList>
            <person name="Rongchong L."/>
        </authorList>
    </citation>
    <scope>NUCLEOTIDE SEQUENCE</scope>
    <source>
        <strain evidence="1">81SQS9</strain>
    </source>
</reference>
<proteinExistence type="predicted"/>
<dbReference type="Proteomes" id="UP001056778">
    <property type="component" value="Chromosome 7"/>
</dbReference>
<keyword evidence="2" id="KW-1185">Reference proteome</keyword>
<gene>
    <name evidence="1" type="ORF">MML48_7g00004484</name>
</gene>
<protein>
    <submittedName>
        <fullName evidence="1">N-linked oligosaccharide processing</fullName>
    </submittedName>
</protein>
<organism evidence="1 2">
    <name type="scientific">Holotrichia oblita</name>
    <name type="common">Chafer beetle</name>
    <dbReference type="NCBI Taxonomy" id="644536"/>
    <lineage>
        <taxon>Eukaryota</taxon>
        <taxon>Metazoa</taxon>
        <taxon>Ecdysozoa</taxon>
        <taxon>Arthropoda</taxon>
        <taxon>Hexapoda</taxon>
        <taxon>Insecta</taxon>
        <taxon>Pterygota</taxon>
        <taxon>Neoptera</taxon>
        <taxon>Endopterygota</taxon>
        <taxon>Coleoptera</taxon>
        <taxon>Polyphaga</taxon>
        <taxon>Scarabaeiformia</taxon>
        <taxon>Scarabaeidae</taxon>
        <taxon>Melolonthinae</taxon>
        <taxon>Holotrichia</taxon>
    </lineage>
</organism>
<comment type="caution">
    <text evidence="1">The sequence shown here is derived from an EMBL/GenBank/DDBJ whole genome shotgun (WGS) entry which is preliminary data.</text>
</comment>
<evidence type="ECO:0000313" key="1">
    <source>
        <dbReference type="EMBL" id="KAI4457655.1"/>
    </source>
</evidence>
<evidence type="ECO:0000313" key="2">
    <source>
        <dbReference type="Proteomes" id="UP001056778"/>
    </source>
</evidence>
<accession>A0ACB9SVE6</accession>
<sequence length="142" mass="16266">MLYLSQLNKTSGTDVVNVEDSLQDQYAHISVTGIHTRNRRFYEKTDDNIFKCIHSMEVISFDKINDDYCDCLDGTDEPGTNACSNGEFYCKQESLTRKSPIKIPSNRVNDGICDCCDGSDEWQNKTKHDLEGKDYVRFEISE</sequence>
<dbReference type="EMBL" id="CM043021">
    <property type="protein sequence ID" value="KAI4457655.1"/>
    <property type="molecule type" value="Genomic_DNA"/>
</dbReference>
<name>A0ACB9SVE6_HOLOL</name>